<accession>A0A3A8ET59</accession>
<evidence type="ECO:0000256" key="5">
    <source>
        <dbReference type="ARBA" id="ARBA00022691"/>
    </source>
</evidence>
<keyword evidence="5 6" id="KW-0949">S-adenosyl-L-methionine</keyword>
<evidence type="ECO:0000256" key="6">
    <source>
        <dbReference type="HAMAP-Rule" id="MF_00735"/>
    </source>
</evidence>
<organism evidence="7 8">
    <name type="scientific">Acinetobacter rongchengensis</name>
    <dbReference type="NCBI Taxonomy" id="2419601"/>
    <lineage>
        <taxon>Bacteria</taxon>
        <taxon>Pseudomonadati</taxon>
        <taxon>Pseudomonadota</taxon>
        <taxon>Gammaproteobacteria</taxon>
        <taxon>Moraxellales</taxon>
        <taxon>Moraxellaceae</taxon>
        <taxon>Acinetobacter</taxon>
    </lineage>
</organism>
<dbReference type="PIRSF" id="PIRSF000401">
    <property type="entry name" value="RPL11_MTase"/>
    <property type="match status" value="1"/>
</dbReference>
<evidence type="ECO:0000256" key="2">
    <source>
        <dbReference type="ARBA" id="ARBA00022490"/>
    </source>
</evidence>
<keyword evidence="4 6" id="KW-0808">Transferase</keyword>
<dbReference type="RefSeq" id="WP_120384423.1">
    <property type="nucleotide sequence ID" value="NZ_RAXT01000023.1"/>
</dbReference>
<dbReference type="InterPro" id="IPR004498">
    <property type="entry name" value="Ribosomal_PrmA_MeTrfase"/>
</dbReference>
<dbReference type="GO" id="GO:0016279">
    <property type="term" value="F:protein-lysine N-methyltransferase activity"/>
    <property type="evidence" value="ECO:0007669"/>
    <property type="project" value="TreeGrafter"/>
</dbReference>
<dbReference type="InterPro" id="IPR029063">
    <property type="entry name" value="SAM-dependent_MTases_sf"/>
</dbReference>
<sequence length="300" mass="33506">MKWLQIHITVEQAQVDFTETLLSSLGAVSVTLNDAENQDLLEPLPGETPLWNKVIVTGIYAQEDDEQIDVEALETFIRTQMPEAPIRSEFLEDQAWERTWMDAYEPIQIAEKYWIVPEWMEAPEADAVNIKLDPGLAFGTGNHASTFLCLQWLGKVDVKDKIVIDYGCGSGILGVAALLLGARKVYATDIDPQAVLATKQNAELNGVLNQLYVGLPEEFNKVLADQKADVFVANILAGPLMALAAEFSTLIKSEGKFALAGIIEEQVTDVSNVYSEFFDIMEVEKRDENWYRISGSRHMY</sequence>
<evidence type="ECO:0000256" key="4">
    <source>
        <dbReference type="ARBA" id="ARBA00022679"/>
    </source>
</evidence>
<evidence type="ECO:0000313" key="7">
    <source>
        <dbReference type="EMBL" id="RKG37329.1"/>
    </source>
</evidence>
<comment type="function">
    <text evidence="6">Methylates ribosomal protein L11.</text>
</comment>
<keyword evidence="7" id="KW-0689">Ribosomal protein</keyword>
<dbReference type="GO" id="GO:0032259">
    <property type="term" value="P:methylation"/>
    <property type="evidence" value="ECO:0007669"/>
    <property type="project" value="UniProtKB-KW"/>
</dbReference>
<comment type="subcellular location">
    <subcellularLocation>
        <location evidence="6">Cytoplasm</location>
    </subcellularLocation>
</comment>
<dbReference type="PANTHER" id="PTHR43648:SF1">
    <property type="entry name" value="ELECTRON TRANSFER FLAVOPROTEIN BETA SUBUNIT LYSINE METHYLTRANSFERASE"/>
    <property type="match status" value="1"/>
</dbReference>
<gene>
    <name evidence="6" type="primary">prmA</name>
    <name evidence="7" type="ORF">D7V20_11495</name>
</gene>
<keyword evidence="7" id="KW-0687">Ribonucleoprotein</keyword>
<dbReference type="Gene3D" id="3.40.50.150">
    <property type="entry name" value="Vaccinia Virus protein VP39"/>
    <property type="match status" value="1"/>
</dbReference>
<dbReference type="AlphaFoldDB" id="A0A3A8ET59"/>
<feature type="binding site" evidence="6">
    <location>
        <position position="167"/>
    </location>
    <ligand>
        <name>S-adenosyl-L-methionine</name>
        <dbReference type="ChEBI" id="CHEBI:59789"/>
    </ligand>
</feature>
<protein>
    <recommendedName>
        <fullName evidence="6">Ribosomal protein L11 methyltransferase</fullName>
        <shortName evidence="6">L11 Mtase</shortName>
        <ecNumber evidence="6">2.1.1.-</ecNumber>
    </recommendedName>
</protein>
<keyword evidence="2 6" id="KW-0963">Cytoplasm</keyword>
<feature type="binding site" evidence="6">
    <location>
        <position position="234"/>
    </location>
    <ligand>
        <name>S-adenosyl-L-methionine</name>
        <dbReference type="ChEBI" id="CHEBI:59789"/>
    </ligand>
</feature>
<dbReference type="Proteomes" id="UP000280405">
    <property type="component" value="Unassembled WGS sequence"/>
</dbReference>
<comment type="catalytic activity">
    <reaction evidence="6">
        <text>L-lysyl-[protein] + 3 S-adenosyl-L-methionine = N(6),N(6),N(6)-trimethyl-L-lysyl-[protein] + 3 S-adenosyl-L-homocysteine + 3 H(+)</text>
        <dbReference type="Rhea" id="RHEA:54192"/>
        <dbReference type="Rhea" id="RHEA-COMP:9752"/>
        <dbReference type="Rhea" id="RHEA-COMP:13826"/>
        <dbReference type="ChEBI" id="CHEBI:15378"/>
        <dbReference type="ChEBI" id="CHEBI:29969"/>
        <dbReference type="ChEBI" id="CHEBI:57856"/>
        <dbReference type="ChEBI" id="CHEBI:59789"/>
        <dbReference type="ChEBI" id="CHEBI:61961"/>
    </reaction>
</comment>
<dbReference type="CDD" id="cd02440">
    <property type="entry name" value="AdoMet_MTases"/>
    <property type="match status" value="1"/>
</dbReference>
<evidence type="ECO:0000313" key="8">
    <source>
        <dbReference type="Proteomes" id="UP000280405"/>
    </source>
</evidence>
<dbReference type="HAMAP" id="MF_00735">
    <property type="entry name" value="Methyltr_PrmA"/>
    <property type="match status" value="1"/>
</dbReference>
<dbReference type="EMBL" id="RAXT01000023">
    <property type="protein sequence ID" value="RKG37329.1"/>
    <property type="molecule type" value="Genomic_DNA"/>
</dbReference>
<comment type="similarity">
    <text evidence="1 6">Belongs to the methyltransferase superfamily. PrmA family.</text>
</comment>
<dbReference type="GO" id="GO:0005829">
    <property type="term" value="C:cytosol"/>
    <property type="evidence" value="ECO:0007669"/>
    <property type="project" value="TreeGrafter"/>
</dbReference>
<proteinExistence type="inferred from homology"/>
<feature type="binding site" evidence="6">
    <location>
        <position position="146"/>
    </location>
    <ligand>
        <name>S-adenosyl-L-methionine</name>
        <dbReference type="ChEBI" id="CHEBI:59789"/>
    </ligand>
</feature>
<evidence type="ECO:0000256" key="3">
    <source>
        <dbReference type="ARBA" id="ARBA00022603"/>
    </source>
</evidence>
<name>A0A3A8ET59_9GAMM</name>
<comment type="caution">
    <text evidence="7">The sequence shown here is derived from an EMBL/GenBank/DDBJ whole genome shotgun (WGS) entry which is preliminary data.</text>
</comment>
<keyword evidence="8" id="KW-1185">Reference proteome</keyword>
<feature type="binding site" evidence="6">
    <location>
        <position position="189"/>
    </location>
    <ligand>
        <name>S-adenosyl-L-methionine</name>
        <dbReference type="ChEBI" id="CHEBI:59789"/>
    </ligand>
</feature>
<dbReference type="Pfam" id="PF06325">
    <property type="entry name" value="PrmA"/>
    <property type="match status" value="1"/>
</dbReference>
<dbReference type="PANTHER" id="PTHR43648">
    <property type="entry name" value="ELECTRON TRANSFER FLAVOPROTEIN BETA SUBUNIT LYSINE METHYLTRANSFERASE"/>
    <property type="match status" value="1"/>
</dbReference>
<dbReference type="EC" id="2.1.1.-" evidence="6"/>
<dbReference type="GO" id="GO:0005840">
    <property type="term" value="C:ribosome"/>
    <property type="evidence" value="ECO:0007669"/>
    <property type="project" value="UniProtKB-KW"/>
</dbReference>
<reference evidence="7 8" key="1">
    <citation type="submission" date="2018-09" db="EMBL/GenBank/DDBJ databases">
        <title>The draft genome of Acinetobacter spp. strains.</title>
        <authorList>
            <person name="Qin J."/>
            <person name="Feng Y."/>
            <person name="Zong Z."/>
        </authorList>
    </citation>
    <scope>NUCLEOTIDE SEQUENCE [LARGE SCALE GENOMIC DNA]</scope>
    <source>
        <strain evidence="7 8">WCHAc060115</strain>
    </source>
</reference>
<evidence type="ECO:0000256" key="1">
    <source>
        <dbReference type="ARBA" id="ARBA00009741"/>
    </source>
</evidence>
<dbReference type="OrthoDB" id="9785995at2"/>
<dbReference type="SUPFAM" id="SSF53335">
    <property type="entry name" value="S-adenosyl-L-methionine-dependent methyltransferases"/>
    <property type="match status" value="1"/>
</dbReference>
<keyword evidence="3 6" id="KW-0489">Methyltransferase</keyword>
<dbReference type="NCBIfam" id="TIGR00406">
    <property type="entry name" value="prmA"/>
    <property type="match status" value="1"/>
</dbReference>
<dbReference type="InterPro" id="IPR050078">
    <property type="entry name" value="Ribosomal_L11_MeTrfase_PrmA"/>
</dbReference>